<sequence length="45" mass="4988">MCLYNNVGSSLSASLYWLSNGNSQCCCPNVFQCLFYALETTLLNT</sequence>
<proteinExistence type="predicted"/>
<reference evidence="1" key="1">
    <citation type="submission" date="2014-11" db="EMBL/GenBank/DDBJ databases">
        <authorList>
            <person name="Amaro Gonzalez C."/>
        </authorList>
    </citation>
    <scope>NUCLEOTIDE SEQUENCE</scope>
</reference>
<name>A0A0E9V4S8_ANGAN</name>
<accession>A0A0E9V4S8</accession>
<reference evidence="1" key="2">
    <citation type="journal article" date="2015" name="Fish Shellfish Immunol.">
        <title>Early steps in the European eel (Anguilla anguilla)-Vibrio vulnificus interaction in the gills: Role of the RtxA13 toxin.</title>
        <authorList>
            <person name="Callol A."/>
            <person name="Pajuelo D."/>
            <person name="Ebbesson L."/>
            <person name="Teles M."/>
            <person name="MacKenzie S."/>
            <person name="Amaro C."/>
        </authorList>
    </citation>
    <scope>NUCLEOTIDE SEQUENCE</scope>
</reference>
<dbReference type="AlphaFoldDB" id="A0A0E9V4S8"/>
<dbReference type="EMBL" id="GBXM01035525">
    <property type="protein sequence ID" value="JAH73052.1"/>
    <property type="molecule type" value="Transcribed_RNA"/>
</dbReference>
<evidence type="ECO:0000313" key="1">
    <source>
        <dbReference type="EMBL" id="JAH73052.1"/>
    </source>
</evidence>
<organism evidence="1">
    <name type="scientific">Anguilla anguilla</name>
    <name type="common">European freshwater eel</name>
    <name type="synonym">Muraena anguilla</name>
    <dbReference type="NCBI Taxonomy" id="7936"/>
    <lineage>
        <taxon>Eukaryota</taxon>
        <taxon>Metazoa</taxon>
        <taxon>Chordata</taxon>
        <taxon>Craniata</taxon>
        <taxon>Vertebrata</taxon>
        <taxon>Euteleostomi</taxon>
        <taxon>Actinopterygii</taxon>
        <taxon>Neopterygii</taxon>
        <taxon>Teleostei</taxon>
        <taxon>Anguilliformes</taxon>
        <taxon>Anguillidae</taxon>
        <taxon>Anguilla</taxon>
    </lineage>
</organism>
<protein>
    <submittedName>
        <fullName evidence="1">Uncharacterized protein</fullName>
    </submittedName>
</protein>